<organism evidence="1 2">
    <name type="scientific">Novosphingobium mangrovi</name>
    <name type="common">ex Hu et al. 2023</name>
    <dbReference type="NCBI Taxonomy" id="2930094"/>
    <lineage>
        <taxon>Bacteria</taxon>
        <taxon>Pseudomonadati</taxon>
        <taxon>Pseudomonadota</taxon>
        <taxon>Alphaproteobacteria</taxon>
        <taxon>Sphingomonadales</taxon>
        <taxon>Sphingomonadaceae</taxon>
        <taxon>Novosphingobium</taxon>
    </lineage>
</organism>
<accession>A0ABT0ACC7</accession>
<sequence>MASTVSHLVTAEQAELQSAPAKALRAPMTASLLGLEWRNAALDALFYDIEGLESEDVARLAAWDAPEGALLLVPPAGKGEVQVFSELQAFLDAGGGEARALAVAGVGSSAIGSAAFARDIAEALGGSVAAVVSGYGLSDALTEALGGFFWFGALNSMRHAFEGLDRAARTLSDRSPSLTSIEADSFLRLSKDTATLIALLESPHCKIPLLVGHSKGNLVLSEALYALRKQEKLGPVAKRTQIVTISAKVGMPREFIGKVFDVMGQFDSFGALNSRPDIKADYLVPGAWHSTNPNFPMGMGIDVTKVLKTVLPLLGTQKRPTNTNAQAATVLDLPQWLTGTFATAPWMLARPMTL</sequence>
<evidence type="ECO:0000313" key="2">
    <source>
        <dbReference type="Proteomes" id="UP001162802"/>
    </source>
</evidence>
<dbReference type="EMBL" id="JALHAT010000012">
    <property type="protein sequence ID" value="MCJ1960850.1"/>
    <property type="molecule type" value="Genomic_DNA"/>
</dbReference>
<evidence type="ECO:0008006" key="3">
    <source>
        <dbReference type="Google" id="ProtNLM"/>
    </source>
</evidence>
<dbReference type="Proteomes" id="UP001162802">
    <property type="component" value="Unassembled WGS sequence"/>
</dbReference>
<keyword evidence="2" id="KW-1185">Reference proteome</keyword>
<dbReference type="RefSeq" id="WP_243799372.1">
    <property type="nucleotide sequence ID" value="NZ_JALHAT010000012.1"/>
</dbReference>
<comment type="caution">
    <text evidence="1">The sequence shown here is derived from an EMBL/GenBank/DDBJ whole genome shotgun (WGS) entry which is preliminary data.</text>
</comment>
<proteinExistence type="predicted"/>
<name>A0ABT0ACC7_9SPHN</name>
<gene>
    <name evidence="1" type="ORF">MTR65_09185</name>
</gene>
<evidence type="ECO:0000313" key="1">
    <source>
        <dbReference type="EMBL" id="MCJ1960850.1"/>
    </source>
</evidence>
<reference evidence="1" key="1">
    <citation type="submission" date="2022-03" db="EMBL/GenBank/DDBJ databases">
        <title>Identification of a novel bacterium isolated from mangrove sediments.</title>
        <authorList>
            <person name="Pan X."/>
        </authorList>
    </citation>
    <scope>NUCLEOTIDE SEQUENCE</scope>
    <source>
        <strain evidence="1">B2637</strain>
    </source>
</reference>
<protein>
    <recommendedName>
        <fullName evidence="3">Alpha/beta hydrolase</fullName>
    </recommendedName>
</protein>